<keyword evidence="3" id="KW-1185">Reference proteome</keyword>
<evidence type="ECO:0000313" key="2">
    <source>
        <dbReference type="EMBL" id="CAH2057466.1"/>
    </source>
</evidence>
<sequence length="60" mass="6986">MGYWRVPNSLRLELAFRMHHRRCTSDDDAPIRRAVLQREAHDSSPEHWGRSGVGGMDIRV</sequence>
<feature type="compositionally biased region" description="Gly residues" evidence="1">
    <location>
        <begin position="51"/>
        <end position="60"/>
    </location>
</feature>
<comment type="caution">
    <text evidence="2">The sequence shown here is derived from an EMBL/GenBank/DDBJ whole genome shotgun (WGS) entry which is preliminary data.</text>
</comment>
<name>A0AAU9S311_THLAR</name>
<dbReference type="Proteomes" id="UP000836841">
    <property type="component" value="Unassembled WGS sequence"/>
</dbReference>
<gene>
    <name evidence="2" type="ORF">TAV2_LOCUS12174</name>
</gene>
<dbReference type="AlphaFoldDB" id="A0AAU9S311"/>
<evidence type="ECO:0000313" key="3">
    <source>
        <dbReference type="Proteomes" id="UP000836841"/>
    </source>
</evidence>
<proteinExistence type="predicted"/>
<feature type="region of interest" description="Disordered" evidence="1">
    <location>
        <begin position="37"/>
        <end position="60"/>
    </location>
</feature>
<dbReference type="EMBL" id="CAJVSB020000672">
    <property type="protein sequence ID" value="CAH2057466.1"/>
    <property type="molecule type" value="Genomic_DNA"/>
</dbReference>
<organism evidence="2 3">
    <name type="scientific">Thlaspi arvense</name>
    <name type="common">Field penny-cress</name>
    <dbReference type="NCBI Taxonomy" id="13288"/>
    <lineage>
        <taxon>Eukaryota</taxon>
        <taxon>Viridiplantae</taxon>
        <taxon>Streptophyta</taxon>
        <taxon>Embryophyta</taxon>
        <taxon>Tracheophyta</taxon>
        <taxon>Spermatophyta</taxon>
        <taxon>Magnoliopsida</taxon>
        <taxon>eudicotyledons</taxon>
        <taxon>Gunneridae</taxon>
        <taxon>Pentapetalae</taxon>
        <taxon>rosids</taxon>
        <taxon>malvids</taxon>
        <taxon>Brassicales</taxon>
        <taxon>Brassicaceae</taxon>
        <taxon>Thlaspideae</taxon>
        <taxon>Thlaspi</taxon>
    </lineage>
</organism>
<feature type="compositionally biased region" description="Basic and acidic residues" evidence="1">
    <location>
        <begin position="37"/>
        <end position="49"/>
    </location>
</feature>
<accession>A0AAU9S311</accession>
<reference evidence="2 3" key="1">
    <citation type="submission" date="2022-03" db="EMBL/GenBank/DDBJ databases">
        <authorList>
            <person name="Nunn A."/>
            <person name="Chopra R."/>
            <person name="Nunn A."/>
            <person name="Contreras Garrido A."/>
        </authorList>
    </citation>
    <scope>NUCLEOTIDE SEQUENCE [LARGE SCALE GENOMIC DNA]</scope>
</reference>
<evidence type="ECO:0000256" key="1">
    <source>
        <dbReference type="SAM" id="MobiDB-lite"/>
    </source>
</evidence>
<protein>
    <submittedName>
        <fullName evidence="2">Uncharacterized protein</fullName>
    </submittedName>
</protein>